<feature type="compositionally biased region" description="Polar residues" evidence="2">
    <location>
        <begin position="230"/>
        <end position="243"/>
    </location>
</feature>
<feature type="compositionally biased region" description="Low complexity" evidence="2">
    <location>
        <begin position="325"/>
        <end position="338"/>
    </location>
</feature>
<feature type="compositionally biased region" description="Low complexity" evidence="2">
    <location>
        <begin position="358"/>
        <end position="371"/>
    </location>
</feature>
<feature type="compositionally biased region" description="Low complexity" evidence="2">
    <location>
        <begin position="416"/>
        <end position="437"/>
    </location>
</feature>
<dbReference type="Proteomes" id="UP001176517">
    <property type="component" value="Unassembled WGS sequence"/>
</dbReference>
<dbReference type="PANTHER" id="PTHR43595">
    <property type="entry name" value="37S RIBOSOMAL PROTEIN S26, MITOCHONDRIAL"/>
    <property type="match status" value="1"/>
</dbReference>
<dbReference type="GO" id="GO:0046872">
    <property type="term" value="F:metal ion binding"/>
    <property type="evidence" value="ECO:0007669"/>
    <property type="project" value="InterPro"/>
</dbReference>
<accession>A0AAN6GND6</accession>
<gene>
    <name evidence="4" type="ORF">OC846_003827</name>
</gene>
<dbReference type="AlphaFoldDB" id="A0AAN6GND6"/>
<evidence type="ECO:0000259" key="3">
    <source>
        <dbReference type="Pfam" id="PF02777"/>
    </source>
</evidence>
<feature type="compositionally biased region" description="Low complexity" evidence="2">
    <location>
        <begin position="244"/>
        <end position="253"/>
    </location>
</feature>
<feature type="region of interest" description="Disordered" evidence="2">
    <location>
        <begin position="227"/>
        <end position="379"/>
    </location>
</feature>
<protein>
    <recommendedName>
        <fullName evidence="3">Manganese/iron superoxide dismutase C-terminal domain-containing protein</fullName>
    </recommendedName>
</protein>
<dbReference type="SUPFAM" id="SSF54719">
    <property type="entry name" value="Fe,Mn superoxide dismutase (SOD), C-terminal domain"/>
    <property type="match status" value="2"/>
</dbReference>
<feature type="compositionally biased region" description="Polar residues" evidence="2">
    <location>
        <begin position="261"/>
        <end position="271"/>
    </location>
</feature>
<evidence type="ECO:0000313" key="4">
    <source>
        <dbReference type="EMBL" id="KAK0550070.1"/>
    </source>
</evidence>
<evidence type="ECO:0000256" key="2">
    <source>
        <dbReference type="SAM" id="MobiDB-lite"/>
    </source>
</evidence>
<dbReference type="InterPro" id="IPR036324">
    <property type="entry name" value="Mn/Fe_SOD_N_sf"/>
</dbReference>
<keyword evidence="5" id="KW-1185">Reference proteome</keyword>
<dbReference type="PANTHER" id="PTHR43595:SF2">
    <property type="entry name" value="SMALL RIBOSOMAL SUBUNIT PROTEIN MS42"/>
    <property type="match status" value="1"/>
</dbReference>
<feature type="compositionally biased region" description="Polar residues" evidence="2">
    <location>
        <begin position="304"/>
        <end position="313"/>
    </location>
</feature>
<dbReference type="Gene3D" id="3.55.40.20">
    <property type="entry name" value="Iron/manganese superoxide dismutase, C-terminal domain"/>
    <property type="match status" value="2"/>
</dbReference>
<feature type="region of interest" description="Disordered" evidence="2">
    <location>
        <begin position="1"/>
        <end position="47"/>
    </location>
</feature>
<organism evidence="4 5">
    <name type="scientific">Tilletia horrida</name>
    <dbReference type="NCBI Taxonomy" id="155126"/>
    <lineage>
        <taxon>Eukaryota</taxon>
        <taxon>Fungi</taxon>
        <taxon>Dikarya</taxon>
        <taxon>Basidiomycota</taxon>
        <taxon>Ustilaginomycotina</taxon>
        <taxon>Exobasidiomycetes</taxon>
        <taxon>Tilletiales</taxon>
        <taxon>Tilletiaceae</taxon>
        <taxon>Tilletia</taxon>
    </lineage>
</organism>
<dbReference type="GO" id="GO:0005737">
    <property type="term" value="C:cytoplasm"/>
    <property type="evidence" value="ECO:0007669"/>
    <property type="project" value="TreeGrafter"/>
</dbReference>
<evidence type="ECO:0000313" key="5">
    <source>
        <dbReference type="Proteomes" id="UP001176517"/>
    </source>
</evidence>
<comment type="function">
    <text evidence="1">Component of the mitochondrial ribosome (mitoribosome), a dedicated translation machinery responsible for the synthesis of mitochondrial genome-encoded proteins, including at least some of the essential transmembrane subunits of the mitochondrial respiratory chain. The mitoribosomes are attached to the mitochondrial inner membrane and translation products are cotranslationally integrated into the membrane.</text>
</comment>
<feature type="domain" description="Manganese/iron superoxide dismutase C-terminal" evidence="3">
    <location>
        <begin position="169"/>
        <end position="217"/>
    </location>
</feature>
<dbReference type="Pfam" id="PF02777">
    <property type="entry name" value="Sod_Fe_C"/>
    <property type="match status" value="2"/>
</dbReference>
<proteinExistence type="predicted"/>
<evidence type="ECO:0000256" key="1">
    <source>
        <dbReference type="ARBA" id="ARBA00037226"/>
    </source>
</evidence>
<dbReference type="EMBL" id="JAPDMZ010000100">
    <property type="protein sequence ID" value="KAK0550070.1"/>
    <property type="molecule type" value="Genomic_DNA"/>
</dbReference>
<sequence>MASRRAALSSATALSSSSPASSRIAFSTARLPSSRSSSAPRQSRSLHSCPPLPAKILEAQGECAPFLSSKAIQLIGVEWQSGLLSRLNDEVRGTEFEMATVPETVLGTARDRSKILACNLASQALNNRFFLNGLAPKKNLDAPSKSLPTERVSRYTGQRTFLQALDASPYRNLTTLQSAFSAAAMGMSSSGWLWLVRDQHGKLGIVPTYGAGTLLIDNGEYRATGGAVASSASQDEGVQASTNGSGSEGASASPVPPAAGQTSSPTAQDNVGATVGGGVSGPTSAQSPSSPMAASEPSVPPAAGQTSSSTAQDNVGATVGGGVSGPASSQSPSGQDQSAVREEVPQGQQTDGSTDRLAPSAPGATSPASTGNQGGAIGGGIGVSSGRSFSTSAYQGAPAGDGSDVAGALNSMLGISRRSAGQQQQSSSSTSSGTTNSHMGAYKDGPRYTPGVTSASILATAGYQAASPLGRDFRRSVVRRALDEYESDAGYELCPLLCLSVHEHAWMTDYGLWGKEEYLRQFWECVDWVLVQHLYRAYE</sequence>
<dbReference type="GO" id="GO:0004784">
    <property type="term" value="F:superoxide dismutase activity"/>
    <property type="evidence" value="ECO:0007669"/>
    <property type="project" value="InterPro"/>
</dbReference>
<dbReference type="InterPro" id="IPR036314">
    <property type="entry name" value="SOD_C_sf"/>
</dbReference>
<name>A0AAN6GND6_9BASI</name>
<feature type="compositionally biased region" description="Low complexity" evidence="2">
    <location>
        <begin position="282"/>
        <end position="303"/>
    </location>
</feature>
<dbReference type="SUPFAM" id="SSF46609">
    <property type="entry name" value="Fe,Mn superoxide dismutase (SOD), N-terminal domain"/>
    <property type="match status" value="1"/>
</dbReference>
<comment type="caution">
    <text evidence="4">The sequence shown here is derived from an EMBL/GenBank/DDBJ whole genome shotgun (WGS) entry which is preliminary data.</text>
</comment>
<reference evidence="4" key="1">
    <citation type="journal article" date="2023" name="PhytoFront">
        <title>Draft Genome Resources of Seven Strains of Tilletia horrida, Causal Agent of Kernel Smut of Rice.</title>
        <authorList>
            <person name="Khanal S."/>
            <person name="Antony Babu S."/>
            <person name="Zhou X.G."/>
        </authorList>
    </citation>
    <scope>NUCLEOTIDE SEQUENCE</scope>
    <source>
        <strain evidence="4">TX6</strain>
    </source>
</reference>
<feature type="region of interest" description="Disordered" evidence="2">
    <location>
        <begin position="416"/>
        <end position="448"/>
    </location>
</feature>
<dbReference type="InterPro" id="IPR019832">
    <property type="entry name" value="Mn/Fe_SOD_C"/>
</dbReference>
<feature type="domain" description="Manganese/iron superoxide dismutase C-terminal" evidence="3">
    <location>
        <begin position="493"/>
        <end position="532"/>
    </location>
</feature>